<feature type="signal peptide" evidence="1">
    <location>
        <begin position="1"/>
        <end position="19"/>
    </location>
</feature>
<proteinExistence type="predicted"/>
<dbReference type="InterPro" id="IPR011047">
    <property type="entry name" value="Quinoprotein_ADH-like_sf"/>
</dbReference>
<gene>
    <name evidence="3" type="primary">LOC114249768</name>
</gene>
<dbReference type="GeneID" id="114249768"/>
<evidence type="ECO:0000256" key="1">
    <source>
        <dbReference type="SAM" id="SignalP"/>
    </source>
</evidence>
<reference evidence="3" key="1">
    <citation type="submission" date="2025-08" db="UniProtKB">
        <authorList>
            <consortium name="RefSeq"/>
        </authorList>
    </citation>
    <scope>IDENTIFICATION</scope>
    <source>
        <tissue evidence="3">Silk gland</tissue>
    </source>
</reference>
<dbReference type="OrthoDB" id="7071878at2759"/>
<dbReference type="RefSeq" id="XP_028039262.1">
    <property type="nucleotide sequence ID" value="XM_028183461.1"/>
</dbReference>
<accession>A0A6J2KEB4</accession>
<dbReference type="AlphaFoldDB" id="A0A6J2KEB4"/>
<dbReference type="KEGG" id="bman:114249768"/>
<name>A0A6J2KEB4_BOMMA</name>
<dbReference type="Proteomes" id="UP000504629">
    <property type="component" value="Unplaced"/>
</dbReference>
<evidence type="ECO:0000313" key="3">
    <source>
        <dbReference type="RefSeq" id="XP_028039262.1"/>
    </source>
</evidence>
<keyword evidence="2" id="KW-1185">Reference proteome</keyword>
<protein>
    <submittedName>
        <fullName evidence="3">Uncharacterized protein LOC114249768</fullName>
    </submittedName>
</protein>
<organism evidence="2 3">
    <name type="scientific">Bombyx mandarina</name>
    <name type="common">Wild silk moth</name>
    <name type="synonym">Wild silkworm</name>
    <dbReference type="NCBI Taxonomy" id="7092"/>
    <lineage>
        <taxon>Eukaryota</taxon>
        <taxon>Metazoa</taxon>
        <taxon>Ecdysozoa</taxon>
        <taxon>Arthropoda</taxon>
        <taxon>Hexapoda</taxon>
        <taxon>Insecta</taxon>
        <taxon>Pterygota</taxon>
        <taxon>Neoptera</taxon>
        <taxon>Endopterygota</taxon>
        <taxon>Lepidoptera</taxon>
        <taxon>Glossata</taxon>
        <taxon>Ditrysia</taxon>
        <taxon>Bombycoidea</taxon>
        <taxon>Bombycidae</taxon>
        <taxon>Bombycinae</taxon>
        <taxon>Bombyx</taxon>
    </lineage>
</organism>
<keyword evidence="1" id="KW-0732">Signal</keyword>
<feature type="chain" id="PRO_5026875114" evidence="1">
    <location>
        <begin position="20"/>
        <end position="330"/>
    </location>
</feature>
<dbReference type="SUPFAM" id="SSF50998">
    <property type="entry name" value="Quinoprotein alcohol dehydrogenase-like"/>
    <property type="match status" value="1"/>
</dbReference>
<evidence type="ECO:0000313" key="2">
    <source>
        <dbReference type="Proteomes" id="UP000504629"/>
    </source>
</evidence>
<sequence length="330" mass="36537">MKYTLLLVVAFLAASFVIGAPTTNDEDQIIITTDFFPDELSVYSSQNDIISITVPLNSINFEDNDDDSDPDIILFFVEGDLDNGEVKEYKGLYRYKNGTATKMLDDGTSSTASIDDSKLAFFGAKSGIYVYDNEDGSVKKYGTVDDSVIDIVQVNGTGPLYVLTEDHTVYKVTEEGNKKVAVDGAKDAQQIMLDYSGNVYFYGPAKKPKVVTENGVQEIVGLPENPAQVRLIKPPFVIENGVVFIVDNDIYTIFANGTSEKTDFKLDAKPTASAVEATLIQYYAYNKKIYEYNILTIILGELFDELKTFLEEKAEDIQSIATRSRSGFRA</sequence>